<dbReference type="Proteomes" id="UP000288388">
    <property type="component" value="Unassembled WGS sequence"/>
</dbReference>
<keyword evidence="1" id="KW-1133">Transmembrane helix</keyword>
<name>A0A437UIG9_ENTAV</name>
<comment type="caution">
    <text evidence="2">The sequence shown here is derived from an EMBL/GenBank/DDBJ whole genome shotgun (WGS) entry which is preliminary data.</text>
</comment>
<dbReference type="AlphaFoldDB" id="A0A437UIG9"/>
<feature type="transmembrane region" description="Helical" evidence="1">
    <location>
        <begin position="12"/>
        <end position="35"/>
    </location>
</feature>
<evidence type="ECO:0000313" key="2">
    <source>
        <dbReference type="EMBL" id="RVU93426.1"/>
    </source>
</evidence>
<proteinExistence type="predicted"/>
<gene>
    <name evidence="2" type="ORF">EK398_00325</name>
</gene>
<organism evidence="2 3">
    <name type="scientific">Enterococcus avium</name>
    <name type="common">Streptococcus avium</name>
    <dbReference type="NCBI Taxonomy" id="33945"/>
    <lineage>
        <taxon>Bacteria</taxon>
        <taxon>Bacillati</taxon>
        <taxon>Bacillota</taxon>
        <taxon>Bacilli</taxon>
        <taxon>Lactobacillales</taxon>
        <taxon>Enterococcaceae</taxon>
        <taxon>Enterococcus</taxon>
    </lineage>
</organism>
<keyword evidence="1" id="KW-0812">Transmembrane</keyword>
<evidence type="ECO:0000313" key="3">
    <source>
        <dbReference type="Proteomes" id="UP000288388"/>
    </source>
</evidence>
<dbReference type="EMBL" id="RYZS01000001">
    <property type="protein sequence ID" value="RVU93426.1"/>
    <property type="molecule type" value="Genomic_DNA"/>
</dbReference>
<keyword evidence="1" id="KW-0472">Membrane</keyword>
<accession>A0A437UIG9</accession>
<reference evidence="2 3" key="1">
    <citation type="submission" date="2018-12" db="EMBL/GenBank/DDBJ databases">
        <title>A novel vanA-carrying plasmid in a clinical isolate of Enterococcus avium.</title>
        <authorList>
            <person name="Bernasconi O.J."/>
            <person name="Luzzaro F."/>
            <person name="Endimiani A."/>
        </authorList>
    </citation>
    <scope>NUCLEOTIDE SEQUENCE [LARGE SCALE GENOMIC DNA]</scope>
    <source>
        <strain evidence="2 3">LC0559/18</strain>
    </source>
</reference>
<dbReference type="RefSeq" id="WP_127977994.1">
    <property type="nucleotide sequence ID" value="NZ_JBPFKW010000162.1"/>
</dbReference>
<evidence type="ECO:0000256" key="1">
    <source>
        <dbReference type="SAM" id="Phobius"/>
    </source>
</evidence>
<sequence length="225" mass="24142">MKTRIGKILGKMTRITAAIFMVVSSFGFNGLSLIVEAKTAGGNTGYGQNAYGYMFEGGAGDVRTISYATGGNEPMGNKFMFCTESGKYVSPSSNFTNATKSVDSSNAAAIGAFMYHVLVATPPANHTNHAAMSYFVHTQLETSTTTRDQFLSRFNYWLNRGDAEAVAAKNQHDNVRATAGDYYGPYTLSLNLTEVAGQKKANMNLSLKSAAGKDMKNLNLNGLFG</sequence>
<protein>
    <submittedName>
        <fullName evidence="2">Uncharacterized protein</fullName>
    </submittedName>
</protein>